<evidence type="ECO:0000313" key="4">
    <source>
        <dbReference type="EMBL" id="TVY84388.1"/>
    </source>
</evidence>
<dbReference type="InterPro" id="IPR050471">
    <property type="entry name" value="AB_hydrolase"/>
</dbReference>
<organism evidence="4 5">
    <name type="scientific">Lachnellula suecica</name>
    <dbReference type="NCBI Taxonomy" id="602035"/>
    <lineage>
        <taxon>Eukaryota</taxon>
        <taxon>Fungi</taxon>
        <taxon>Dikarya</taxon>
        <taxon>Ascomycota</taxon>
        <taxon>Pezizomycotina</taxon>
        <taxon>Leotiomycetes</taxon>
        <taxon>Helotiales</taxon>
        <taxon>Lachnaceae</taxon>
        <taxon>Lachnellula</taxon>
    </lineage>
</organism>
<dbReference type="PANTHER" id="PTHR43433">
    <property type="entry name" value="HYDROLASE, ALPHA/BETA FOLD FAMILY PROTEIN"/>
    <property type="match status" value="1"/>
</dbReference>
<proteinExistence type="inferred from homology"/>
<comment type="similarity">
    <text evidence="1">Belongs to the peptidase S33 family.</text>
</comment>
<dbReference type="GO" id="GO:0006508">
    <property type="term" value="P:proteolysis"/>
    <property type="evidence" value="ECO:0007669"/>
    <property type="project" value="InterPro"/>
</dbReference>
<sequence>RYQSHHPSFIMAISIEGSYDGLAPFNWPAAKKPLHTWYRVFGDLTSSSTTPLVILHGGPGFCHNYLLNHRALTDTCSIPVIFYDQIGSGLSTHLPETASLPDFWTVEIFHEQLRQLLTHLKIDSRYDILGSSWGGMMGSHFAHLRPAGLRRLVLANSPASKAHSIANRKRFREQLPREMQDVLDRVEKEDAWSSEEADVVMAEFDRRHACNVVPAPEDMMASVRAWSQDETVPDTIGENVKGNPFKSSGYMAKFTMEGKANLIEVPTLVINGFDEFASGDAVKMFVDEVPDMRLVTIEGTTHSPHFEKKEEYMKIVGEFLTTA</sequence>
<accession>A0A8T9CFP7</accession>
<gene>
    <name evidence="4" type="primary">laaA_1</name>
    <name evidence="4" type="ORF">LSUE1_G000789</name>
</gene>
<comment type="caution">
    <text evidence="4">The sequence shown here is derived from an EMBL/GenBank/DDBJ whole genome shotgun (WGS) entry which is preliminary data.</text>
</comment>
<dbReference type="PIRSF" id="PIRSF005539">
    <property type="entry name" value="Pept_S33_TRI_F1"/>
    <property type="match status" value="1"/>
</dbReference>
<dbReference type="SUPFAM" id="SSF53474">
    <property type="entry name" value="alpha/beta-Hydrolases"/>
    <property type="match status" value="1"/>
</dbReference>
<evidence type="ECO:0000256" key="1">
    <source>
        <dbReference type="ARBA" id="ARBA00010088"/>
    </source>
</evidence>
<dbReference type="InterPro" id="IPR000073">
    <property type="entry name" value="AB_hydrolase_1"/>
</dbReference>
<evidence type="ECO:0000256" key="2">
    <source>
        <dbReference type="ARBA" id="ARBA00022801"/>
    </source>
</evidence>
<reference evidence="4 5" key="1">
    <citation type="submission" date="2018-05" db="EMBL/GenBank/DDBJ databases">
        <title>Genome sequencing and assembly of the regulated plant pathogen Lachnellula willkommii and related sister species for the development of diagnostic species identification markers.</title>
        <authorList>
            <person name="Giroux E."/>
            <person name="Bilodeau G."/>
        </authorList>
    </citation>
    <scope>NUCLEOTIDE SEQUENCE [LARGE SCALE GENOMIC DNA]</scope>
    <source>
        <strain evidence="4 5">CBS 268.59</strain>
    </source>
</reference>
<dbReference type="PANTHER" id="PTHR43433:SF5">
    <property type="entry name" value="AB HYDROLASE-1 DOMAIN-CONTAINING PROTEIN"/>
    <property type="match status" value="1"/>
</dbReference>
<dbReference type="OrthoDB" id="190201at2759"/>
<dbReference type="GO" id="GO:0008233">
    <property type="term" value="F:peptidase activity"/>
    <property type="evidence" value="ECO:0007669"/>
    <property type="project" value="InterPro"/>
</dbReference>
<feature type="domain" description="AB hydrolase-1" evidence="3">
    <location>
        <begin position="51"/>
        <end position="308"/>
    </location>
</feature>
<dbReference type="InterPro" id="IPR005945">
    <property type="entry name" value="Pro_imino_pep"/>
</dbReference>
<dbReference type="InterPro" id="IPR002410">
    <property type="entry name" value="Peptidase_S33"/>
</dbReference>
<dbReference type="AlphaFoldDB" id="A0A8T9CFP7"/>
<name>A0A8T9CFP7_9HELO</name>
<dbReference type="Proteomes" id="UP000469558">
    <property type="component" value="Unassembled WGS sequence"/>
</dbReference>
<dbReference type="InterPro" id="IPR029058">
    <property type="entry name" value="AB_hydrolase_fold"/>
</dbReference>
<evidence type="ECO:0000259" key="3">
    <source>
        <dbReference type="Pfam" id="PF00561"/>
    </source>
</evidence>
<protein>
    <submittedName>
        <fullName evidence="4">L-amino acid amidase</fullName>
    </submittedName>
</protein>
<keyword evidence="2" id="KW-0378">Hydrolase</keyword>
<dbReference type="Gene3D" id="3.40.50.1820">
    <property type="entry name" value="alpha/beta hydrolase"/>
    <property type="match status" value="1"/>
</dbReference>
<dbReference type="EMBL" id="QGMK01000089">
    <property type="protein sequence ID" value="TVY84388.1"/>
    <property type="molecule type" value="Genomic_DNA"/>
</dbReference>
<feature type="non-terminal residue" evidence="4">
    <location>
        <position position="323"/>
    </location>
</feature>
<keyword evidence="5" id="KW-1185">Reference proteome</keyword>
<dbReference type="PRINTS" id="PR00793">
    <property type="entry name" value="PROAMNOPTASE"/>
</dbReference>
<evidence type="ECO:0000313" key="5">
    <source>
        <dbReference type="Proteomes" id="UP000469558"/>
    </source>
</evidence>
<dbReference type="Pfam" id="PF00561">
    <property type="entry name" value="Abhydrolase_1"/>
    <property type="match status" value="1"/>
</dbReference>